<proteinExistence type="predicted"/>
<dbReference type="PANTHER" id="PTHR39953:SF1">
    <property type="entry name" value="RE54151P"/>
    <property type="match status" value="1"/>
</dbReference>
<evidence type="ECO:0000313" key="1">
    <source>
        <dbReference type="EnsemblMetazoa" id="G33788.1:cds"/>
    </source>
</evidence>
<organism evidence="1 2">
    <name type="scientific">Magallana gigas</name>
    <name type="common">Pacific oyster</name>
    <name type="synonym">Crassostrea gigas</name>
    <dbReference type="NCBI Taxonomy" id="29159"/>
    <lineage>
        <taxon>Eukaryota</taxon>
        <taxon>Metazoa</taxon>
        <taxon>Spiralia</taxon>
        <taxon>Lophotrochozoa</taxon>
        <taxon>Mollusca</taxon>
        <taxon>Bivalvia</taxon>
        <taxon>Autobranchia</taxon>
        <taxon>Pteriomorphia</taxon>
        <taxon>Ostreida</taxon>
        <taxon>Ostreoidea</taxon>
        <taxon>Ostreidae</taxon>
        <taxon>Magallana</taxon>
    </lineage>
</organism>
<dbReference type="AlphaFoldDB" id="A0A8W8MLU6"/>
<evidence type="ECO:0008006" key="3">
    <source>
        <dbReference type="Google" id="ProtNLM"/>
    </source>
</evidence>
<dbReference type="PANTHER" id="PTHR39953">
    <property type="entry name" value="RE54151P"/>
    <property type="match status" value="1"/>
</dbReference>
<reference evidence="1" key="1">
    <citation type="submission" date="2022-08" db="UniProtKB">
        <authorList>
            <consortium name="EnsemblMetazoa"/>
        </authorList>
    </citation>
    <scope>IDENTIFICATION</scope>
    <source>
        <strain evidence="1">05x7-T-G4-1.051#20</strain>
    </source>
</reference>
<accession>A0A8W8MLU6</accession>
<protein>
    <recommendedName>
        <fullName evidence="3">SWIM-type domain-containing protein</fullName>
    </recommendedName>
</protein>
<keyword evidence="2" id="KW-1185">Reference proteome</keyword>
<dbReference type="EnsemblMetazoa" id="G33788.1">
    <property type="protein sequence ID" value="G33788.1:cds"/>
    <property type="gene ID" value="G33788"/>
</dbReference>
<name>A0A8W8MLU6_MAGGI</name>
<dbReference type="Proteomes" id="UP000005408">
    <property type="component" value="Unassembled WGS sequence"/>
</dbReference>
<sequence>MAFSILHWLNYVSGTTKLQQKSELAVKADHVLKFCFDPELNHVQGRVQASMRDRSYHVNITLGENNTVVDGICDCVNGQDKCHHKASILLYGYKNVSKTDVRASWSQHPKRAPPKQTTTMEELFPPLPNIANYRATTRPVDETDVAFLCNKLNALGQFSAMLWIVSKEPPSPTLDVPTVEDLLLGEGYTGATDKIKWLKTNLAISKEKIEQVAQMTAGQRNNHLLALVRKNRLTASNFGKVLAAIRRNRFPPSLFKQILASYDLSTKDAIVWGVSN</sequence>
<evidence type="ECO:0000313" key="2">
    <source>
        <dbReference type="Proteomes" id="UP000005408"/>
    </source>
</evidence>